<evidence type="ECO:0000256" key="1">
    <source>
        <dbReference type="SAM" id="MobiDB-lite"/>
    </source>
</evidence>
<keyword evidence="2" id="KW-0472">Membrane</keyword>
<feature type="compositionally biased region" description="Basic and acidic residues" evidence="1">
    <location>
        <begin position="4738"/>
        <end position="4748"/>
    </location>
</feature>
<feature type="compositionally biased region" description="Acidic residues" evidence="1">
    <location>
        <begin position="2353"/>
        <end position="2364"/>
    </location>
</feature>
<feature type="region of interest" description="Disordered" evidence="1">
    <location>
        <begin position="1555"/>
        <end position="1581"/>
    </location>
</feature>
<comment type="caution">
    <text evidence="4">The sequence shown here is derived from an EMBL/GenBank/DDBJ whole genome shotgun (WGS) entry which is preliminary data.</text>
</comment>
<dbReference type="GO" id="GO:0048488">
    <property type="term" value="P:synaptic vesicle endocytosis"/>
    <property type="evidence" value="ECO:0007669"/>
    <property type="project" value="TreeGrafter"/>
</dbReference>
<feature type="region of interest" description="Disordered" evidence="1">
    <location>
        <begin position="2406"/>
        <end position="2442"/>
    </location>
</feature>
<feature type="compositionally biased region" description="Basic and acidic residues" evidence="1">
    <location>
        <begin position="1379"/>
        <end position="1396"/>
    </location>
</feature>
<dbReference type="EMBL" id="JADBJN010000002">
    <property type="protein sequence ID" value="KAG5675115.1"/>
    <property type="molecule type" value="Genomic_DNA"/>
</dbReference>
<feature type="region of interest" description="Disordered" evidence="1">
    <location>
        <begin position="4327"/>
        <end position="4347"/>
    </location>
</feature>
<feature type="region of interest" description="Disordered" evidence="1">
    <location>
        <begin position="2469"/>
        <end position="2505"/>
    </location>
</feature>
<feature type="compositionally biased region" description="Polar residues" evidence="1">
    <location>
        <begin position="1454"/>
        <end position="1464"/>
    </location>
</feature>
<evidence type="ECO:0000256" key="2">
    <source>
        <dbReference type="SAM" id="Phobius"/>
    </source>
</evidence>
<evidence type="ECO:0000313" key="4">
    <source>
        <dbReference type="EMBL" id="KAG5675115.1"/>
    </source>
</evidence>
<dbReference type="GO" id="GO:0098793">
    <property type="term" value="C:presynapse"/>
    <property type="evidence" value="ECO:0007669"/>
    <property type="project" value="GOC"/>
</dbReference>
<feature type="compositionally biased region" description="Basic and acidic residues" evidence="1">
    <location>
        <begin position="1465"/>
        <end position="1477"/>
    </location>
</feature>
<feature type="region of interest" description="Disordered" evidence="1">
    <location>
        <begin position="3656"/>
        <end position="3678"/>
    </location>
</feature>
<feature type="domain" description="Bridge-like lipid transfer protein family member 1 C-terminal" evidence="3">
    <location>
        <begin position="4338"/>
        <end position="5015"/>
    </location>
</feature>
<evidence type="ECO:0000259" key="3">
    <source>
        <dbReference type="SMART" id="SM01220"/>
    </source>
</evidence>
<dbReference type="InterPro" id="IPR056741">
    <property type="entry name" value="BLTP1_M"/>
</dbReference>
<protein>
    <recommendedName>
        <fullName evidence="3">Bridge-like lipid transfer protein family member 1 C-terminal domain-containing protein</fullName>
    </recommendedName>
</protein>
<dbReference type="PANTHER" id="PTHR31640:SF1">
    <property type="entry name" value="BRIDGE-LIKE LIPID TRANSFER PROTEIN FAMILY MEMBER 1"/>
    <property type="match status" value="1"/>
</dbReference>
<gene>
    <name evidence="4" type="ORF">PVAND_005044</name>
</gene>
<feature type="region of interest" description="Disordered" evidence="1">
    <location>
        <begin position="2353"/>
        <end position="2378"/>
    </location>
</feature>
<dbReference type="InterPro" id="IPR047104">
    <property type="entry name" value="BLTP1_N"/>
</dbReference>
<feature type="compositionally biased region" description="Polar residues" evidence="1">
    <location>
        <begin position="802"/>
        <end position="812"/>
    </location>
</feature>
<feature type="region of interest" description="Disordered" evidence="1">
    <location>
        <begin position="2934"/>
        <end position="2953"/>
    </location>
</feature>
<dbReference type="Proteomes" id="UP001107558">
    <property type="component" value="Chromosome 2"/>
</dbReference>
<dbReference type="InterPro" id="IPR056742">
    <property type="entry name" value="BLTP1_C"/>
</dbReference>
<dbReference type="Pfam" id="PF25040">
    <property type="entry name" value="BLTP1_C"/>
    <property type="match status" value="5"/>
</dbReference>
<feature type="region of interest" description="Disordered" evidence="1">
    <location>
        <begin position="3089"/>
        <end position="3141"/>
    </location>
</feature>
<feature type="region of interest" description="Disordered" evidence="1">
    <location>
        <begin position="790"/>
        <end position="840"/>
    </location>
</feature>
<feature type="region of interest" description="Disordered" evidence="1">
    <location>
        <begin position="3836"/>
        <end position="3876"/>
    </location>
</feature>
<feature type="compositionally biased region" description="Low complexity" evidence="1">
    <location>
        <begin position="1093"/>
        <end position="1112"/>
    </location>
</feature>
<evidence type="ECO:0000313" key="5">
    <source>
        <dbReference type="Proteomes" id="UP001107558"/>
    </source>
</evidence>
<feature type="compositionally biased region" description="Basic residues" evidence="1">
    <location>
        <begin position="4556"/>
        <end position="4566"/>
    </location>
</feature>
<feature type="compositionally biased region" description="Polar residues" evidence="1">
    <location>
        <begin position="4749"/>
        <end position="4758"/>
    </location>
</feature>
<keyword evidence="2" id="KW-1133">Transmembrane helix</keyword>
<feature type="compositionally biased region" description="Low complexity" evidence="1">
    <location>
        <begin position="3123"/>
        <end position="3141"/>
    </location>
</feature>
<feature type="compositionally biased region" description="Basic and acidic residues" evidence="1">
    <location>
        <begin position="1434"/>
        <end position="1445"/>
    </location>
</feature>
<keyword evidence="5" id="KW-1185">Reference proteome</keyword>
<dbReference type="Pfam" id="PF20413">
    <property type="entry name" value="BLTP1_N"/>
    <property type="match status" value="1"/>
</dbReference>
<feature type="compositionally biased region" description="Polar residues" evidence="1">
    <location>
        <begin position="2469"/>
        <end position="2478"/>
    </location>
</feature>
<feature type="compositionally biased region" description="Polar residues" evidence="1">
    <location>
        <begin position="2934"/>
        <end position="2946"/>
    </location>
</feature>
<feature type="compositionally biased region" description="Low complexity" evidence="1">
    <location>
        <begin position="4334"/>
        <end position="4345"/>
    </location>
</feature>
<feature type="region of interest" description="Disordered" evidence="1">
    <location>
        <begin position="4547"/>
        <end position="4570"/>
    </location>
</feature>
<proteinExistence type="predicted"/>
<feature type="compositionally biased region" description="Polar residues" evidence="1">
    <location>
        <begin position="3089"/>
        <end position="3102"/>
    </location>
</feature>
<feature type="compositionally biased region" description="Pro residues" evidence="1">
    <location>
        <begin position="2483"/>
        <end position="2493"/>
    </location>
</feature>
<accession>A0A9J6BZW9</accession>
<reference evidence="4" key="1">
    <citation type="submission" date="2021-03" db="EMBL/GenBank/DDBJ databases">
        <title>Chromosome level genome of the anhydrobiotic midge Polypedilum vanderplanki.</title>
        <authorList>
            <person name="Yoshida Y."/>
            <person name="Kikawada T."/>
            <person name="Gusev O."/>
        </authorList>
    </citation>
    <scope>NUCLEOTIDE SEQUENCE</scope>
    <source>
        <strain evidence="4">NIAS01</strain>
        <tissue evidence="4">Whole body or cell culture</tissue>
    </source>
</reference>
<name>A0A9J6BZW9_POLVA</name>
<feature type="compositionally biased region" description="Basic and acidic residues" evidence="1">
    <location>
        <begin position="2525"/>
        <end position="2536"/>
    </location>
</feature>
<sequence>MDEKMDLTTTIDYYINSSTLSSLANGDYLLSTTEKPFAESFNETFQKVITTKDMPTLCLALIFCYFWIIYITFYNSRVFGYLVTKAVNRFYFRSAYFKIGSISINPLAGKIMFRDLVYINYDYTTRVQDGYIIFRWWRHYVPKDVSDARTDLSHSETRLSIMLNGFELHIYNRSELYAEVEKAFGLKPSILIPTENMSAEELAKIKEQALNLENQRISKSIKKKKRPEAMNARTWRDLIPMIKLDISSGRFSFGNRLIPTTLCICLEEAHCVYSTKPAVNPLDHFTHFVKAKVENAKVLLAPSPKYVGMTDEPPRFMGEGFVVMMSNLLELYFYMDEAGLVPEQPVLITLANGDVIEASSPPMWGIDIKCGKGNSNISYGPWADRQRDHLYKFFFPTDYQEMEPTPVQRPGERRIVHTFDVKWSTMIDATIDILFSKDKETNAVHINIGAGSYLEAVLPWITLKDGYSTKITGQFLHVDATTSLQYRSLAEFESLHFNIKLNYPRIWNAHQDWAINLIGDKATASIVFEHKEFFQFLIEDWASKAPPDIFSFVPYTCKFSILLKEFEILTISNEYNWIDCSSTNQENNHLAFCGDLFDLSFALPFDDYLPNKIPLKFWIHGECLDLSLYLPEISTSRPIVLAMDENATILGRDGQIKKKNELYTNRWRRVCLRKNGWVECWSVPILALSIQYIYHPMPTIRSDIQADQNLTTPEKEEILLSPMRIPKSKKPAAYAWTNAQEEFDPTTLEPDEVTVEIEIGSSVLYAYGSILKQFYYLKENIFGEDQHFTDMEESNSKHNSRKTQSVKPQQQSKEQKDENINKSISEAPSSVEMEEKPKKFDPREYRTLNVNVLLTIHDIQAHLMKNCNSNDPPCPVVLIERLGFEMEKKYHETLLQVLVSPSFLISSDTVSRPSKEKHLKQGHLLLSALQIRGHAMFSNESRSLDDETLEYAWLLEVQLGKLSGKLTLPQLTHVLLGLETLAYLALDPENEMKSPKSIIYCHHGMASNLCPQTKEDIKYRCPSSEDIKYKMLRIAIDAVDIYLIESGCALHTWLSPIRFAMCNLHGQQVKSGITALISNVLVRHFVSTGGHYTTGNSHSNTNTGTTGSGRSNKLQSQTSKSDEKKDDLNLLVKRGDEASIMAKKENEYGMYRRGSRDKGEESIYYGSLRRSRDESHFKRDEMYSSIHSKTRDSESFHEPWLEVGCVSFGPLILETATALPIPEHQLHLVQNNYLRLHDERTKRLMFLWPVVPNSAVDVKCGCLGGCLFFGSNKNGPKFFKPSAQDLQDGINIARYHIISITKEYGFGQSLFHEGMLVFHTPPYSLQSISLQECYEYINKNTSRTSKNTLESKSPLPQKHETGAILNQHKSEISPNNTFVRDKSGRSTLERMKEKESNSPVTAERRGRRFSYMNTRHDVPYRLLDSSPKTQPKLTDLRQQHSMQKEDDTDILSKSAPQPSHPLQSDSEHSLSPKISDEVTLRDVQRTVSLTSENQSEAFFSADEDVHASRSSSLKTTDGTLPLVIPKKRFASDLSITGVPDNGKLSSHRSDYEIHTPEHRSLPARPQSTAELVNHDSSESQSLSSNSFISALSSQEDMTLVNLHMQANRPIVDSPLLMASYLTHLAQVRCSNWSHCSLPLASDAFSMPLFQKNDDGGLVYIGSKLVPHFDNYSHWREIKIISRFDGTSTSNSNIPPSCSTIPRPHPWDPTVTIRTHGQEEKNESSKKDEEFLGTFHGDVPASRTSLVVRFKGHIDVMLTPLLLESSQRMVESLIPTLSSLHPLTVINTLHNSCVNKVEAMNVLKRDQTRSYWSQVHSNSKRSTTERNLQVGMPIMTDTYEESISTQFQGLVVLPKINISLIQAAVVEEVISFAALDNIQELSCSSLLAVCFDSVSMKFHLGRQTKACMQTVYTQPTVRSGIIKKGGLISNTKALLAHLSNTNRTETGPLEAILIETSENQLEELVLTLDIGKAHAQLRRLKNEGFSQESQTIITAIPSHRSRALFDCTKFPEESNDINGLGFIMFECGLEGISVKIVKRSQFEKSENADDGFKSVTEQVKVPETTNATMNIVQLFNEGGSMKAAEAIASTVKQMTMKKPSTPKPTASGIKMKQNDRDSFKSVNAEKETVVILEDEPEMHETPQSKLNSTPVNVPIATEKSTSTDNGKISSCVIDLKTTWFNFAAPPRAPITKKIDYSRLDWNLLSTAAPSITAWMNPANRLAIKTVSLVRMFYQRETAVITSLMCESLEDQSNNRLPKSRYPMKFTPMAKTLQDDCSCKLFTIMQNYVTLRTVEKLEENLRHQFVPPLSTLRQGVIVLSRQWKSILYNPMLFEHQYKRKLNRPNMNVRFSGQALDEDDENDDDNAELQNPNIENLLNPDDENESTLLLKQRPLSQHVINIADEMSIPKFSDSMNSSPSVSSKKKKHHTSFKHSVPPPSSRSSLQMFPIISGFVDKQDGRIEYGALKSGSIPSLASTIDSNDQRIPPPRPPPPKRFPQQQQQSQDDNANMKDDLYSWMAKQQTSSSKLDEQKTEKIENFRPMSPSRPNIATFSEYPSSDSGRLLDAHLIFEPLLTCLGVMPTKRYDNKNESSSFENLGTNLSLVCLFDTFRIDIVVSEAGDKRPKAKINKKSNGKFSLNCNGETPAFLSERIDIELEIVKMAEGLMDQKQLYISRGQLKKHTSTVVNFSLNIRYISQQVNMPLLRLLHQISNMYMNVKEAQDEMKEQPETKRSLPLKDESSLASEMNDATLIGSIHEAPLDNVFDYTDERYDKFNEMVAFPIAHPVRSKMPPLGPLIPLPSSSSSSMPGVGRQRPVPQSFAQKLRSTGKTVKGKLGYTNLSEAVSTPNKPSPSTPTFEQSIQKVNLEQKNSLTGNNEPIFADITQYDNIESPKCWTTIYNLLDIYAAMPEMKTLTHRLSLSPDAIANLKSKLKSNNLIDSGNENATEGQQQQQSQSGFEKTRVVVFGVVKIHRTRLLATLSGLKLEAEITSFHSSTTWRKKTKPIALEFSLTGQIGRAMIMLLEGTAPNQQTVVKVNVGKSQTLYSSVTKRGKDKNNGLLTIGAIIIDIPLHPIQLHGMVTRSSKQLSTTLQELRVTRSSTRVSKQSEDLESPLHAKETKEKKTNPTQQQKQQKTNKTKVAVQQNDTNQSGLLQPLVMQFNAFFQSLSITASLLPSLQAQYKMENVTGKGMTGDKANFTIDLPSQCLSFITKATTQDANVNLPPQASIPLPQVHIRAEFIPEKEESMAKVKDTQIDGVVLRPGGYLSASAEIGEFERCLTTDLLNHLVFVQKVFMKEINEVVQKIYGGERPVNPLWLDEHDDQHHSSLKRILFSLNIHVKRIQLTATTPCNSAVRFETNSIDFHLSNRVKNLADVSHTKLFGKAQIDLNLSLGQIIKNVIFDEAEPEFKQYAFFNTTIGFRNAFQNEMLDDDRELVLITLKRPLVYFQPIAIDKAILVWLNYKTAYEYWAEKRANLNIEILTATQQVFDKVPFSHLSSSNLSTLFLQLTVEDMGICMPLNTPPHNTWGTRTIVQQDIEQKKFVVITLENTIISACSSGSLVSKGKFVSLCFRFADDFDSSLDDWKPNNVDDMMNLCVVSEGTYEVCSTTVASKKANENAKWFLNVKWQMEGVDINLDVNIGKHLSSLGHTLTIMQAGSEEDDEDPITLESPDSDSYSGKVSHDLLQKPKKALDSLPSFLFDPTLDSKKRSLLMENEINEQTKVISDLRSLGASINTILHEERKLEELYALCYKYFRRDMIQKLKRPSALKRSIMMSSNRSKSFVAPSPTNENMDLDYGCSGDTIGTIDESNEVASTPSSTSTLKIRIPQRVQFSENFRRQASLPSADSDMSYTETPEWPSSSLSSSIHEEPHTMNIDGENVELRRKTTQQQHSQKPLEPNIDFELDVKVLINSGKCVLHTKESSDEKLSNYTVKTHRRERSIGNDYGSPLPNRRNKEKSKMKFTPASLIDLTAFHIPGLDVKLHYQSKTILEDNSPKVHTVLDPFGMPIPISSQTNARRMSTKRASLFAWITLQSIPEETIISPHILQFLEETLEPLPTSQFSVPSSNPMNLEMLEHNYVVYASFPVDVIVYFHMKPSTFRFSCLPVSRVECMLQLPSLDIIFSSKRQEENTTLSDSKESKVKAIGGLSVTGCIADFNVYIFHPYGGSSKKATTIKESQPFSPLTDSERKDSLSICVEFIKFHITRSRKLNFESNLPRKSIDQRSSRAKIRFNSIIDIGTASFKYDMRRLTEILAFPKAWYRRSIIRRLFLGDLSVQQQSNLNDDDMEATSTLNSNLNRSPNEKSPLFLTKQKMKLNLENEMKNIGAGAKTKGKFSSSPETSSPTGGDHQYSSWETLVLFAINFTKLNVQMNMGNVMGNCLWLSKAFRSDGSLSIGSSGHKNLYIGLGLGSSTLESKGGIVGGTVEINTIHTHFHICEEPNYEPDHKIAVKFKAFESKLDYMGTSVLMMRISDFSAGLKDEWKRTPKMFSIPKRPLIILLHGDVKWDQIQIMISRATTADILKMFYKLEDFFSQQFKSSKRVFTSLEPKLQQTDSMKRRQQQQQKKKLTGSATDDNIQVSLEARHHRHWQNPLKRALGMSVSSLKNPLPKSGIVLGGTMELHGKNISLACFHGINFKSKSWALFSLRDPCINFATEAQQVEKTGDFHINQTLTFGLGLDTHQTTVSQHHSMATVVRMTRNVIFPPQFKTLQEWFHYAFTNSEIDDVNRFPIFEKDTREPNTNSIERERVRSSASQPSNVKLQDHNHNREVIFALPSLQLHFKTEHLQPLLPDLKDKPVVECSFITNFEDHLFVTVDADAFFFLHDLITSYLKEKEKVILSQNARSGSPNLSTASGTNQTSNNLEVVSSSSIGTSTLSMASDTQSTATHLGTSGSNKNLTNLSGGSSSSNINSSEADLRHVVGNKKLASASKSIEKVEIETSLRMDWRNFNCKTWHLEPTIRLLSWAGQQIEPYGIDFILNKLGFHHARTTIPKWLQRGFMDPLDKIQSLFIMQLLLMVEENRNQEDNEQKKIKK</sequence>
<dbReference type="InterPro" id="IPR033616">
    <property type="entry name" value="BLTP1"/>
</dbReference>
<dbReference type="PANTHER" id="PTHR31640">
    <property type="entry name" value="TRANSMEMBRANE PROTEIN KIAA1109"/>
    <property type="match status" value="1"/>
</dbReference>
<feature type="compositionally biased region" description="Basic residues" evidence="1">
    <location>
        <begin position="2420"/>
        <end position="2429"/>
    </location>
</feature>
<feature type="region of interest" description="Disordered" evidence="1">
    <location>
        <begin position="4880"/>
        <end position="4912"/>
    </location>
</feature>
<feature type="compositionally biased region" description="Low complexity" evidence="1">
    <location>
        <begin position="4889"/>
        <end position="4911"/>
    </location>
</feature>
<feature type="region of interest" description="Disordered" evidence="1">
    <location>
        <begin position="4841"/>
        <end position="4861"/>
    </location>
</feature>
<keyword evidence="2" id="KW-0812">Transmembrane</keyword>
<organism evidence="4 5">
    <name type="scientific">Polypedilum vanderplanki</name>
    <name type="common">Sleeping chironomid midge</name>
    <dbReference type="NCBI Taxonomy" id="319348"/>
    <lineage>
        <taxon>Eukaryota</taxon>
        <taxon>Metazoa</taxon>
        <taxon>Ecdysozoa</taxon>
        <taxon>Arthropoda</taxon>
        <taxon>Hexapoda</taxon>
        <taxon>Insecta</taxon>
        <taxon>Pterygota</taxon>
        <taxon>Neoptera</taxon>
        <taxon>Endopterygota</taxon>
        <taxon>Diptera</taxon>
        <taxon>Nematocera</taxon>
        <taxon>Chironomoidea</taxon>
        <taxon>Chironomidae</taxon>
        <taxon>Chironominae</taxon>
        <taxon>Polypedilum</taxon>
        <taxon>Polypedilum</taxon>
    </lineage>
</organism>
<feature type="compositionally biased region" description="Polar residues" evidence="1">
    <location>
        <begin position="2543"/>
        <end position="2554"/>
    </location>
</feature>
<feature type="region of interest" description="Disordered" evidence="1">
    <location>
        <begin position="1370"/>
        <end position="1477"/>
    </location>
</feature>
<feature type="region of interest" description="Disordered" evidence="1">
    <location>
        <begin position="2092"/>
        <end position="2117"/>
    </location>
</feature>
<feature type="region of interest" description="Disordered" evidence="1">
    <location>
        <begin position="4738"/>
        <end position="4758"/>
    </location>
</feature>
<feature type="compositionally biased region" description="Basic and acidic residues" evidence="1">
    <location>
        <begin position="3103"/>
        <end position="3122"/>
    </location>
</feature>
<feature type="compositionally biased region" description="Low complexity" evidence="1">
    <location>
        <begin position="2409"/>
        <end position="2419"/>
    </location>
</feature>
<feature type="region of interest" description="Disordered" evidence="1">
    <location>
        <begin position="2517"/>
        <end position="2554"/>
    </location>
</feature>
<dbReference type="SMART" id="SM01220">
    <property type="entry name" value="FSA_C"/>
    <property type="match status" value="1"/>
</dbReference>
<feature type="region of interest" description="Disordered" evidence="1">
    <location>
        <begin position="1092"/>
        <end position="1127"/>
    </location>
</feature>
<feature type="compositionally biased region" description="Polar residues" evidence="1">
    <location>
        <begin position="3840"/>
        <end position="3852"/>
    </location>
</feature>
<dbReference type="OrthoDB" id="10051416at2759"/>
<dbReference type="Pfam" id="PF25039">
    <property type="entry name" value="BLTP1_M"/>
    <property type="match status" value="4"/>
</dbReference>
<feature type="transmembrane region" description="Helical" evidence="2">
    <location>
        <begin position="56"/>
        <end position="74"/>
    </location>
</feature>